<evidence type="ECO:0000313" key="12">
    <source>
        <dbReference type="Proteomes" id="UP000018958"/>
    </source>
</evidence>
<keyword evidence="5" id="KW-0479">Metal-binding</keyword>
<dbReference type="Proteomes" id="UP000018958">
    <property type="component" value="Unassembled WGS sequence"/>
</dbReference>
<name>W2X1L7_PHYNI</name>
<comment type="caution">
    <text evidence="11">The sequence shown here is derived from an EMBL/GenBank/DDBJ whole genome shotgun (WGS) entry which is preliminary data.</text>
</comment>
<evidence type="ECO:0000256" key="1">
    <source>
        <dbReference type="ARBA" id="ARBA00001968"/>
    </source>
</evidence>
<accession>W2X1L7</accession>
<feature type="compositionally biased region" description="Low complexity" evidence="8">
    <location>
        <begin position="350"/>
        <end position="363"/>
    </location>
</feature>
<dbReference type="GO" id="GO:0046872">
    <property type="term" value="F:metal ion binding"/>
    <property type="evidence" value="ECO:0007669"/>
    <property type="project" value="UniProtKB-KW"/>
</dbReference>
<dbReference type="InterPro" id="IPR058353">
    <property type="entry name" value="DUF8040"/>
</dbReference>
<dbReference type="GO" id="GO:0004518">
    <property type="term" value="F:nuclease activity"/>
    <property type="evidence" value="ECO:0007669"/>
    <property type="project" value="UniProtKB-KW"/>
</dbReference>
<evidence type="ECO:0000256" key="5">
    <source>
        <dbReference type="ARBA" id="ARBA00022723"/>
    </source>
</evidence>
<evidence type="ECO:0000259" key="9">
    <source>
        <dbReference type="Pfam" id="PF13359"/>
    </source>
</evidence>
<comment type="cofactor">
    <cofactor evidence="1">
        <name>a divalent metal cation</name>
        <dbReference type="ChEBI" id="CHEBI:60240"/>
    </cofactor>
</comment>
<dbReference type="PANTHER" id="PTHR22930:SF259">
    <property type="entry name" value="OS08G0106900 PROTEIN"/>
    <property type="match status" value="1"/>
</dbReference>
<dbReference type="InterPro" id="IPR045249">
    <property type="entry name" value="HARBI1-like"/>
</dbReference>
<feature type="domain" description="DUF8040" evidence="10">
    <location>
        <begin position="38"/>
        <end position="134"/>
    </location>
</feature>
<organism evidence="11 12">
    <name type="scientific">Phytophthora nicotianae CJ01A1</name>
    <dbReference type="NCBI Taxonomy" id="1317063"/>
    <lineage>
        <taxon>Eukaryota</taxon>
        <taxon>Sar</taxon>
        <taxon>Stramenopiles</taxon>
        <taxon>Oomycota</taxon>
        <taxon>Peronosporomycetes</taxon>
        <taxon>Peronosporales</taxon>
        <taxon>Peronosporaceae</taxon>
        <taxon>Phytophthora</taxon>
    </lineage>
</organism>
<keyword evidence="4" id="KW-0540">Nuclease</keyword>
<dbReference type="PANTHER" id="PTHR22930">
    <property type="match status" value="1"/>
</dbReference>
<gene>
    <name evidence="11" type="ORF">F441_09084</name>
</gene>
<dbReference type="Pfam" id="PF26138">
    <property type="entry name" value="DUF8040"/>
    <property type="match status" value="1"/>
</dbReference>
<evidence type="ECO:0000256" key="2">
    <source>
        <dbReference type="ARBA" id="ARBA00004123"/>
    </source>
</evidence>
<proteinExistence type="inferred from homology"/>
<evidence type="ECO:0000256" key="6">
    <source>
        <dbReference type="ARBA" id="ARBA00022801"/>
    </source>
</evidence>
<evidence type="ECO:0000256" key="4">
    <source>
        <dbReference type="ARBA" id="ARBA00022722"/>
    </source>
</evidence>
<dbReference type="GO" id="GO:0016787">
    <property type="term" value="F:hydrolase activity"/>
    <property type="evidence" value="ECO:0007669"/>
    <property type="project" value="UniProtKB-KW"/>
</dbReference>
<comment type="subcellular location">
    <subcellularLocation>
        <location evidence="2">Nucleus</location>
    </subcellularLocation>
</comment>
<reference evidence="11 12" key="1">
    <citation type="submission" date="2013-11" db="EMBL/GenBank/DDBJ databases">
        <title>The Genome Sequence of Phytophthora parasitica CJ01A1.</title>
        <authorList>
            <consortium name="The Broad Institute Genomics Platform"/>
            <person name="Russ C."/>
            <person name="Tyler B."/>
            <person name="Panabieres F."/>
            <person name="Shan W."/>
            <person name="Tripathy S."/>
            <person name="Grunwald N."/>
            <person name="Machado M."/>
            <person name="Johnson C.S."/>
            <person name="Walker B."/>
            <person name="Young S.K."/>
            <person name="Zeng Q."/>
            <person name="Gargeya S."/>
            <person name="Fitzgerald M."/>
            <person name="Haas B."/>
            <person name="Abouelleil A."/>
            <person name="Allen A.W."/>
            <person name="Alvarado L."/>
            <person name="Arachchi H.M."/>
            <person name="Berlin A.M."/>
            <person name="Chapman S.B."/>
            <person name="Gainer-Dewar J."/>
            <person name="Goldberg J."/>
            <person name="Griggs A."/>
            <person name="Gujja S."/>
            <person name="Hansen M."/>
            <person name="Howarth C."/>
            <person name="Imamovic A."/>
            <person name="Ireland A."/>
            <person name="Larimer J."/>
            <person name="McCowan C."/>
            <person name="Murphy C."/>
            <person name="Pearson M."/>
            <person name="Poon T.W."/>
            <person name="Priest M."/>
            <person name="Roberts A."/>
            <person name="Saif S."/>
            <person name="Shea T."/>
            <person name="Sisk P."/>
            <person name="Sykes S."/>
            <person name="Wortman J."/>
            <person name="Nusbaum C."/>
            <person name="Birren B."/>
        </authorList>
    </citation>
    <scope>NUCLEOTIDE SEQUENCE [LARGE SCALE GENOMIC DNA]</scope>
    <source>
        <strain evidence="11 12">CJ01A1</strain>
    </source>
</reference>
<feature type="domain" description="DDE Tnp4" evidence="9">
    <location>
        <begin position="168"/>
        <end position="326"/>
    </location>
</feature>
<dbReference type="GO" id="GO:0005634">
    <property type="term" value="C:nucleus"/>
    <property type="evidence" value="ECO:0007669"/>
    <property type="project" value="UniProtKB-SubCell"/>
</dbReference>
<feature type="region of interest" description="Disordered" evidence="8">
    <location>
        <begin position="349"/>
        <end position="370"/>
    </location>
</feature>
<evidence type="ECO:0000313" key="11">
    <source>
        <dbReference type="EMBL" id="ETP16293.1"/>
    </source>
</evidence>
<dbReference type="AlphaFoldDB" id="W2X1L7"/>
<protein>
    <submittedName>
        <fullName evidence="11">Uncharacterized protein</fullName>
    </submittedName>
</protein>
<evidence type="ECO:0000256" key="8">
    <source>
        <dbReference type="SAM" id="MobiDB-lite"/>
    </source>
</evidence>
<comment type="similarity">
    <text evidence="3">Belongs to the HARBI1 family.</text>
</comment>
<keyword evidence="6" id="KW-0378">Hydrolase</keyword>
<evidence type="ECO:0000256" key="7">
    <source>
        <dbReference type="ARBA" id="ARBA00023242"/>
    </source>
</evidence>
<dbReference type="EMBL" id="ANIX01001829">
    <property type="protein sequence ID" value="ETP16293.1"/>
    <property type="molecule type" value="Genomic_DNA"/>
</dbReference>
<evidence type="ECO:0000259" key="10">
    <source>
        <dbReference type="Pfam" id="PF26138"/>
    </source>
</evidence>
<sequence>MEDPNDSSDEELEQVARIITLTSGYYCGRHICKDPCRTSVLTSAAWATELEEGNSTRIFENLRMPNRVFHDLCAIVENAAPLSPWAMVQTNERVAIFLYCLSRNASNRELQERFQHSGETVHRQFHAALDVICSLAPRYLVQPKSPSTVFAQNPKFADQFSNCRLAFDGTHIPAIVRDEDAKPYRDRTGGLSQNVFAACTFDMYFAFVLASWEGSAADSTVLADARRKGFITPSGLFDLGDAGYRLSMEVMTPYRGVLYHLREWGQAHERPQNYKQLYNLRHAQARNIIERAFGVLKRRFPILSCAPEYNVTTQAKIVLACCVLHNFIRRHDDPDDDPYGELEGAQVVENNGAAGNRPRNARGQASDAEAKEFRDRLAKAMWGSYISHSPH</sequence>
<keyword evidence="7" id="KW-0539">Nucleus</keyword>
<dbReference type="OrthoDB" id="1681765at2759"/>
<evidence type="ECO:0000256" key="3">
    <source>
        <dbReference type="ARBA" id="ARBA00006958"/>
    </source>
</evidence>
<dbReference type="InterPro" id="IPR027806">
    <property type="entry name" value="HARBI1_dom"/>
</dbReference>
<dbReference type="Pfam" id="PF13359">
    <property type="entry name" value="DDE_Tnp_4"/>
    <property type="match status" value="1"/>
</dbReference>